<evidence type="ECO:0000256" key="4">
    <source>
        <dbReference type="PROSITE-ProRule" id="PRU00221"/>
    </source>
</evidence>
<evidence type="ECO:0000256" key="1">
    <source>
        <dbReference type="ARBA" id="ARBA00009713"/>
    </source>
</evidence>
<dbReference type="GO" id="GO:0005737">
    <property type="term" value="C:cytoplasm"/>
    <property type="evidence" value="ECO:0007669"/>
    <property type="project" value="TreeGrafter"/>
</dbReference>
<feature type="compositionally biased region" description="Low complexity" evidence="5">
    <location>
        <begin position="351"/>
        <end position="367"/>
    </location>
</feature>
<dbReference type="GO" id="GO:1904263">
    <property type="term" value="P:positive regulation of TORC1 signaling"/>
    <property type="evidence" value="ECO:0007669"/>
    <property type="project" value="TreeGrafter"/>
</dbReference>
<organism evidence="8 9">
    <name type="scientific">Ceratitis capitata</name>
    <name type="common">Mediterranean fruit fly</name>
    <name type="synonym">Tephritis capitata</name>
    <dbReference type="NCBI Taxonomy" id="7213"/>
    <lineage>
        <taxon>Eukaryota</taxon>
        <taxon>Metazoa</taxon>
        <taxon>Ecdysozoa</taxon>
        <taxon>Arthropoda</taxon>
        <taxon>Hexapoda</taxon>
        <taxon>Insecta</taxon>
        <taxon>Pterygota</taxon>
        <taxon>Neoptera</taxon>
        <taxon>Endopterygota</taxon>
        <taxon>Diptera</taxon>
        <taxon>Brachycera</taxon>
        <taxon>Muscomorpha</taxon>
        <taxon>Tephritoidea</taxon>
        <taxon>Tephritidae</taxon>
        <taxon>Ceratitis</taxon>
        <taxon>Ceratitis</taxon>
    </lineage>
</organism>
<feature type="region of interest" description="Disordered" evidence="5">
    <location>
        <begin position="348"/>
        <end position="367"/>
    </location>
</feature>
<comment type="caution">
    <text evidence="8">The sequence shown here is derived from an EMBL/GenBank/DDBJ whole genome shotgun (WGS) entry which is preliminary data.</text>
</comment>
<dbReference type="SUPFAM" id="SSF50978">
    <property type="entry name" value="WD40 repeat-like"/>
    <property type="match status" value="1"/>
</dbReference>
<dbReference type="GO" id="GO:0034198">
    <property type="term" value="P:cellular response to amino acid starvation"/>
    <property type="evidence" value="ECO:0007669"/>
    <property type="project" value="TreeGrafter"/>
</dbReference>
<dbReference type="CDD" id="cd16691">
    <property type="entry name" value="mRING-H2-C3H3C2_Mio"/>
    <property type="match status" value="1"/>
</dbReference>
<dbReference type="InterPro" id="IPR001680">
    <property type="entry name" value="WD40_rpt"/>
</dbReference>
<dbReference type="InterPro" id="IPR049092">
    <property type="entry name" value="MIOS_a-sol"/>
</dbReference>
<keyword evidence="9" id="KW-1185">Reference proteome</keyword>
<dbReference type="PROSITE" id="PS50082">
    <property type="entry name" value="WD_REPEATS_2"/>
    <property type="match status" value="1"/>
</dbReference>
<dbReference type="SMART" id="SM00320">
    <property type="entry name" value="WD40"/>
    <property type="match status" value="3"/>
</dbReference>
<dbReference type="FunFam" id="2.130.10.10:FF:001086">
    <property type="entry name" value="GATOR complex protein MIOS"/>
    <property type="match status" value="1"/>
</dbReference>
<name>A0A811USF7_CERCA</name>
<feature type="domain" description="MIOS-like alpha-solenoid" evidence="7">
    <location>
        <begin position="397"/>
        <end position="621"/>
    </location>
</feature>
<evidence type="ECO:0000256" key="2">
    <source>
        <dbReference type="ARBA" id="ARBA00022574"/>
    </source>
</evidence>
<dbReference type="Proteomes" id="UP000606786">
    <property type="component" value="Unassembled WGS sequence"/>
</dbReference>
<evidence type="ECO:0000313" key="9">
    <source>
        <dbReference type="Proteomes" id="UP000606786"/>
    </source>
</evidence>
<dbReference type="Pfam" id="PF21719">
    <property type="entry name" value="MIOS_a-sol"/>
    <property type="match status" value="1"/>
</dbReference>
<dbReference type="PANTHER" id="PTHR16453">
    <property type="entry name" value="WD40 DOMAIN-CONTAINING PROTEIN MIO FAMILY MEMBER"/>
    <property type="match status" value="1"/>
</dbReference>
<evidence type="ECO:0000256" key="3">
    <source>
        <dbReference type="ARBA" id="ARBA00022737"/>
    </source>
</evidence>
<proteinExistence type="inferred from homology"/>
<sequence length="879" mass="100008">MMSGTIHGLSWFPQFPDKFVTWGQEIKLYERTQHDDNRRSALPNIAANFLATETRYQYARCVQPSYHKSRPIIAVGLGDGKVGICDFHETVDNSWEFTPRQQRMCLCLAWNEFDPNVLAIGHDRHRSDSCIAIWDIERGVPKDAVSFFGHSESAQSMCWDKNRRVLIAGVSQKQIKLFDLKQGNTTCQSIQTKMVHGLAVAPNGNYLCSYLDSVIMLWDLRLLDHPLKTIQSGKNHLQLSWCPTRTSLLTSLQRESPFITLYDIRSVDAESSREVYHVKRQLQPFQAKYYNTNKPPTLTSLSWHNNDYERALLLSEQGNILEIRLPLSLLTTYSNHKKLPLLPQRPLTIANSPTRQNSSQSNSSTSITCSSTLNSALNFEILDHSLTKEDLVEETYQRALSDYGLKTDLHVDSLPLTPYLKSVWLTLGNLYREERLTGLKSVLGINLGHTSEALMASSRIESRVLQWPDFINSNNLVCYRSEQRDVALKLCGWGNESDLERFVNGLCDNKEFSRAAMICVFHLKIVFACDMLSKAADLSRNSKDPHDASMFRIAAIALSSFNADRCNSTWRNQRSNANKQIQDAHLRAIFSFLTTENDNFDAVLTEEGISLADRVAFACKYLSESKLSDYVKQLIQKSIENGDLNGLLLTGESLDGINILQAYLDLTSDVQTVALIAINYFHREHFTDNRIQYWISRLFDCISKANSTSYKFFIRSSYLDDLNSWGLWEKRAELDIKIENLRTGTRTTRSVFLSCNFCGKSVSNALQEDVRMRSATTNINKLSSCPSCRKPLPRCSLCLLHMGTTLNISLPSDATHESLGWQSKPFSKWFSWCQTCRHGGHTEHMMQWFKQNSECPVSSCSCRCFDMDGTLPNDIADYS</sequence>
<protein>
    <submittedName>
        <fullName evidence="8">(Mediterranean fruit fly) hypothetical protein</fullName>
    </submittedName>
</protein>
<keyword evidence="3" id="KW-0677">Repeat</keyword>
<dbReference type="OrthoDB" id="341486at2759"/>
<evidence type="ECO:0000259" key="7">
    <source>
        <dbReference type="Pfam" id="PF21719"/>
    </source>
</evidence>
<dbReference type="InterPro" id="IPR037593">
    <property type="entry name" value="MIOS/Sea4"/>
</dbReference>
<dbReference type="InterPro" id="IPR015943">
    <property type="entry name" value="WD40/YVTN_repeat-like_dom_sf"/>
</dbReference>
<dbReference type="InterPro" id="IPR036322">
    <property type="entry name" value="WD40_repeat_dom_sf"/>
</dbReference>
<dbReference type="PANTHER" id="PTHR16453:SF9">
    <property type="entry name" value="GATOR COMPLEX PROTEIN MIOS"/>
    <property type="match status" value="1"/>
</dbReference>
<comment type="similarity">
    <text evidence="1">Belongs to the WD repeat mio family.</text>
</comment>
<feature type="domain" description="GATOR2 complex protein MIO zinc-ribbon like" evidence="6">
    <location>
        <begin position="755"/>
        <end position="864"/>
    </location>
</feature>
<accession>A0A811USF7</accession>
<keyword evidence="2 4" id="KW-0853">WD repeat</keyword>
<gene>
    <name evidence="8" type="ORF">CCAP1982_LOCUS9171</name>
</gene>
<dbReference type="InterPro" id="IPR031488">
    <property type="entry name" value="Zn_ribbon_mio"/>
</dbReference>
<dbReference type="EMBL" id="CAJHJT010000012">
    <property type="protein sequence ID" value="CAD7000697.1"/>
    <property type="molecule type" value="Genomic_DNA"/>
</dbReference>
<reference evidence="8" key="1">
    <citation type="submission" date="2020-11" db="EMBL/GenBank/DDBJ databases">
        <authorList>
            <person name="Whitehead M."/>
        </authorList>
    </citation>
    <scope>NUCLEOTIDE SEQUENCE</scope>
    <source>
        <strain evidence="8">EGII</strain>
    </source>
</reference>
<feature type="repeat" description="WD" evidence="4">
    <location>
        <begin position="147"/>
        <end position="188"/>
    </location>
</feature>
<dbReference type="AlphaFoldDB" id="A0A811USF7"/>
<evidence type="ECO:0000256" key="5">
    <source>
        <dbReference type="SAM" id="MobiDB-lite"/>
    </source>
</evidence>
<dbReference type="Pfam" id="PF21720">
    <property type="entry name" value="MIOS_WD40"/>
    <property type="match status" value="2"/>
</dbReference>
<dbReference type="Pfam" id="PF17034">
    <property type="entry name" value="zinc_ribbon_16"/>
    <property type="match status" value="1"/>
</dbReference>
<evidence type="ECO:0000259" key="6">
    <source>
        <dbReference type="Pfam" id="PF17034"/>
    </source>
</evidence>
<evidence type="ECO:0000313" key="8">
    <source>
        <dbReference type="EMBL" id="CAD7000697.1"/>
    </source>
</evidence>
<dbReference type="Gene3D" id="2.130.10.10">
    <property type="entry name" value="YVTN repeat-like/Quinoprotein amine dehydrogenase"/>
    <property type="match status" value="1"/>
</dbReference>